<dbReference type="Proteomes" id="UP000190423">
    <property type="component" value="Unassembled WGS sequence"/>
</dbReference>
<feature type="domain" description="BIG2" evidence="2">
    <location>
        <begin position="129"/>
        <end position="212"/>
    </location>
</feature>
<dbReference type="InterPro" id="IPR008964">
    <property type="entry name" value="Invasin/intimin_cell_adhesion"/>
</dbReference>
<feature type="chain" id="PRO_5012775201" description="BIG2 domain-containing protein" evidence="1">
    <location>
        <begin position="28"/>
        <end position="2039"/>
    </location>
</feature>
<gene>
    <name evidence="3" type="ORF">SAMN02745149_00488</name>
</gene>
<dbReference type="GeneID" id="78315808"/>
<dbReference type="RefSeq" id="WP_078932413.1">
    <property type="nucleotide sequence ID" value="NZ_FUWG01000003.1"/>
</dbReference>
<feature type="domain" description="BIG2" evidence="2">
    <location>
        <begin position="36"/>
        <end position="116"/>
    </location>
</feature>
<dbReference type="SUPFAM" id="SSF49373">
    <property type="entry name" value="Invasin/intimin cell-adhesion fragments"/>
    <property type="match status" value="1"/>
</dbReference>
<organism evidence="3 4">
    <name type="scientific">Treponema porcinum</name>
    <dbReference type="NCBI Taxonomy" id="261392"/>
    <lineage>
        <taxon>Bacteria</taxon>
        <taxon>Pseudomonadati</taxon>
        <taxon>Spirochaetota</taxon>
        <taxon>Spirochaetia</taxon>
        <taxon>Spirochaetales</taxon>
        <taxon>Treponemataceae</taxon>
        <taxon>Treponema</taxon>
    </lineage>
</organism>
<dbReference type="InterPro" id="IPR003343">
    <property type="entry name" value="Big_2"/>
</dbReference>
<feature type="domain" description="BIG2" evidence="2">
    <location>
        <begin position="1036"/>
        <end position="1117"/>
    </location>
</feature>
<evidence type="ECO:0000256" key="1">
    <source>
        <dbReference type="SAM" id="SignalP"/>
    </source>
</evidence>
<dbReference type="STRING" id="261392.SAMN02745149_00488"/>
<protein>
    <recommendedName>
        <fullName evidence="2">BIG2 domain-containing protein</fullName>
    </recommendedName>
</protein>
<dbReference type="EMBL" id="FUWG01000003">
    <property type="protein sequence ID" value="SJZ30567.1"/>
    <property type="molecule type" value="Genomic_DNA"/>
</dbReference>
<evidence type="ECO:0000313" key="4">
    <source>
        <dbReference type="Proteomes" id="UP000190423"/>
    </source>
</evidence>
<proteinExistence type="predicted"/>
<sequence>MKNIKRTFNLVSLFVLSILFFSCHFFASITETEDDKVNSVEFDKNSLELSVGAMDIINVTISSTKGQNNEHVTWSYDENIISAATDNYSIVITGLSAGTTIIKASCGDKSAQCALTIVAEGEVTKVQNPYVYVSSDYVNIAPGDTEKVYASIYGGTVSDKNGFTFTSDKPGIASVYVEGNYCWITGKSEGLAKITCKHSKCSYGYSFLVAVTASSLDVPYITTSSNILTINKSTESSKSLTVDLKNAAYTTYKDDFTFSVVDDGGNIMTEPNVSISATANNVTVTPLESGSCYVKVSHPSASYDFNVLVRVVENLDAAYIEPSSTYVVVNGSASETVELSIADLPDGTVVDNDKFEWTFSDNTEDYLDYSIYNGSESGKGNTVWLTGKKNGAVKITVSHPLCSSTRSILVLVRNIVSEASSSKVYITTSQNYVETKVGDEDTKINISINNISSGENDLEWEISNDAADGSSDPVIMYTGGTGTSTSKSVSRAAISMTSGYAIITPLKEGRATITISHPKAAYSTKILVNVLASGSVSVEPLVLSATNPFIEIKNGETESISVTLTGTAKEAGDESNIVWTCSDPNFTILSDGATANITANGTGLHKTTLTVSHEKAKYPLNIVLVSYDEVTDLENLSTLYASQTSYTMYTENELNIFVTPVSYSDSQTYTEIDENGNEITYSQMNTVDASVSWSVTKGLNNVIGFTQYGNSANITGISAGTAEITACLTDNPSEKVTFYINVKQIGKIDDEKPCYLTTSYNVVTTTVGNTENINVTPVNIDGLKYKQTVWKNNNPELFSVTSNGADATITALQEGSGTIEISHPLSNNTLTLTVHVGSEYVYSNTDVCYISSDDTVTLTTKSEDFMFYAVLCHTESSLTETKGFTFSSSDTGIFSVSYSSDKNYCYINPKKAGQGTLTIHHADAEYDKEVLVIIQKTAAELADIPYISTSQNVATVIQGEYATLTVALKNAENYEASNWTWSSSNGNISDVVVNSGTTAMISGVNPGTTKITVSHTDCLYPLEIIVICLDSNSVSSNPFIHTSSNIVTLTKGGATTVTADMTGGSSSDDTSFIWTIADSSVALISNGSGSCYIKGLKAGQTYITVRNTNYPDAYSKTVFVRVEDTTVADCYITVTSKVLKINPSDTSGETITATLENGAVLDAQDFVWWADDYNIVSLSAITDTARIVPTGVSGTTYVHVKHPKVVTTVDILVMCSEYTEFAFKYLSKDILEKTILFVPMEIPVTSEESWIEYESSNNNVVVATGSNQVCMIAGVMQGVANVTATLKTANGTVGTSQMAVIVNKADTTINTISMNSTVINMEIGESQTLEALLSGNSISTNDYYNLEWSLTSNENSCISLLQNEAGKTTGKNSYITAKAGGTAVLTLSHPLCTYDLTVWVIVPEKEETDISLTQTYIEMYKSDGSTTITAKLINGSTSDASTVTWTAPKVGGVNIVSISKSNGLTCNIIPRNVGSTTLRAQLPNGNYADCIVTVLTDAEIVLETKTVHVNPGFTETVNYTVTPENATINWIQMMNGSSSFGNVTESFEFSVNESSKTITIKGKELGSGVIYGYSANDSGTAKAQLNVVCEYNYELEFDGESGIIKMYPDDTGLLTTSNSPHNLAEIPFHVYPKSGMDLSITSSDSAIEITSYSFDSSTGTGIIYVKALTEETNGYITLTATNPDDKVNTPISRVKYINSKYDSYTINPVFDFKAGSFSSYVSNNGNGNAGTLYLGDGENYSFYLDVKEPNAKLQNITVKFNQNTTSPDTTIGDEECSDNDDNPYNDGAGVSLPHIYIVGDKTTGELSPETTDSNGVQYYRIGHNYDYTEMGYWVKGNAYFGHSIGKVHWKYHDYSYWEPHDDYTDNYCEIDGKDTKIDPYGSYSAGCNDDEFSTFMKRLCTVRDSDYYYYDATVFRPIYVNSADEINDKQVYRNLPYWWIQRADLPSHCPDIRINTSCHPGYLGQTVSKNTSIRNTSTASLTISYQDVNGVVSQDSNKVTVNVVVQKRNCPNNINGVWTATTDANGKTCWKYNNSSNLL</sequence>
<keyword evidence="1" id="KW-0732">Signal</keyword>
<dbReference type="Gene3D" id="2.60.40.1080">
    <property type="match status" value="5"/>
</dbReference>
<feature type="signal peptide" evidence="1">
    <location>
        <begin position="1"/>
        <end position="27"/>
    </location>
</feature>
<evidence type="ECO:0000259" key="2">
    <source>
        <dbReference type="SMART" id="SM00635"/>
    </source>
</evidence>
<feature type="domain" description="BIG2" evidence="2">
    <location>
        <begin position="657"/>
        <end position="738"/>
    </location>
</feature>
<dbReference type="PROSITE" id="PS51257">
    <property type="entry name" value="PROKAR_LIPOPROTEIN"/>
    <property type="match status" value="1"/>
</dbReference>
<reference evidence="3 4" key="1">
    <citation type="submission" date="2017-02" db="EMBL/GenBank/DDBJ databases">
        <authorList>
            <person name="Peterson S.W."/>
        </authorList>
    </citation>
    <scope>NUCLEOTIDE SEQUENCE [LARGE SCALE GENOMIC DNA]</scope>
    <source>
        <strain evidence="3 4">ATCC BAA-908</strain>
    </source>
</reference>
<evidence type="ECO:0000313" key="3">
    <source>
        <dbReference type="EMBL" id="SJZ30567.1"/>
    </source>
</evidence>
<feature type="domain" description="BIG2" evidence="2">
    <location>
        <begin position="943"/>
        <end position="1019"/>
    </location>
</feature>
<dbReference type="SMART" id="SM00635">
    <property type="entry name" value="BID_2"/>
    <property type="match status" value="5"/>
</dbReference>
<name>A0A1T4JKJ0_TREPO</name>
<accession>A0A1T4JKJ0</accession>
<keyword evidence="4" id="KW-1185">Reference proteome</keyword>